<organism evidence="2 3">
    <name type="scientific">Scyliorhinus torazame</name>
    <name type="common">Cloudy catshark</name>
    <name type="synonym">Catulus torazame</name>
    <dbReference type="NCBI Taxonomy" id="75743"/>
    <lineage>
        <taxon>Eukaryota</taxon>
        <taxon>Metazoa</taxon>
        <taxon>Chordata</taxon>
        <taxon>Craniata</taxon>
        <taxon>Vertebrata</taxon>
        <taxon>Chondrichthyes</taxon>
        <taxon>Elasmobranchii</taxon>
        <taxon>Galeomorphii</taxon>
        <taxon>Galeoidea</taxon>
        <taxon>Carcharhiniformes</taxon>
        <taxon>Scyliorhinidae</taxon>
        <taxon>Scyliorhinus</taxon>
    </lineage>
</organism>
<dbReference type="OrthoDB" id="6108017at2759"/>
<feature type="non-terminal residue" evidence="2">
    <location>
        <position position="1"/>
    </location>
</feature>
<proteinExistence type="predicted"/>
<name>A0A401Q949_SCYTO</name>
<gene>
    <name evidence="2" type="ORF">scyTo_0023188</name>
</gene>
<dbReference type="PANTHER" id="PTHR46349:SF4">
    <property type="entry name" value="CINGULIN"/>
    <property type="match status" value="1"/>
</dbReference>
<dbReference type="PANTHER" id="PTHR46349">
    <property type="entry name" value="CINGULIN-LIKE PROTEIN 1-RELATED"/>
    <property type="match status" value="1"/>
</dbReference>
<dbReference type="GO" id="GO:0000226">
    <property type="term" value="P:microtubule cytoskeleton organization"/>
    <property type="evidence" value="ECO:0007669"/>
    <property type="project" value="TreeGrafter"/>
</dbReference>
<dbReference type="GO" id="GO:0005923">
    <property type="term" value="C:bicellular tight junction"/>
    <property type="evidence" value="ECO:0007669"/>
    <property type="project" value="TreeGrafter"/>
</dbReference>
<evidence type="ECO:0000256" key="1">
    <source>
        <dbReference type="SAM" id="Coils"/>
    </source>
</evidence>
<dbReference type="STRING" id="75743.A0A401Q949"/>
<protein>
    <submittedName>
        <fullName evidence="2">Uncharacterized protein</fullName>
    </submittedName>
</protein>
<evidence type="ECO:0000313" key="2">
    <source>
        <dbReference type="EMBL" id="GCB81909.1"/>
    </source>
</evidence>
<accession>A0A401Q949</accession>
<dbReference type="Proteomes" id="UP000288216">
    <property type="component" value="Unassembled WGS sequence"/>
</dbReference>
<comment type="caution">
    <text evidence="2">The sequence shown here is derived from an EMBL/GenBank/DDBJ whole genome shotgun (WGS) entry which is preliminary data.</text>
</comment>
<evidence type="ECO:0000313" key="3">
    <source>
        <dbReference type="Proteomes" id="UP000288216"/>
    </source>
</evidence>
<keyword evidence="1" id="KW-0175">Coiled coil</keyword>
<feature type="coiled-coil region" evidence="1">
    <location>
        <begin position="15"/>
        <end position="112"/>
    </location>
</feature>
<keyword evidence="3" id="KW-1185">Reference proteome</keyword>
<dbReference type="GO" id="GO:0008017">
    <property type="term" value="F:microtubule binding"/>
    <property type="evidence" value="ECO:0007669"/>
    <property type="project" value="TreeGrafter"/>
</dbReference>
<dbReference type="AlphaFoldDB" id="A0A401Q949"/>
<dbReference type="EMBL" id="BFAA01027017">
    <property type="protein sequence ID" value="GCB81909.1"/>
    <property type="molecule type" value="Genomic_DNA"/>
</dbReference>
<sequence length="218" mass="25461">YAEFSPDLGTLPGQKSDLEKKIVELQYKLDEELADRQKDARSRVDLQMELEEAQEERTQLHTLYQKNRKELQNNMQELMEVKMEKETVEAEMRDLQDEMTAVQTELRRVRKSAGEDVDQEVLSELARTREELDMVSTAKQTVEDVLRQRERELTALKGVLKEEVSSHDKAMEDLTAQYQTDMEQLRRNFAEVSQVSAKRPLSSHLILLPITFNLGHPW</sequence>
<reference evidence="2 3" key="1">
    <citation type="journal article" date="2018" name="Nat. Ecol. Evol.">
        <title>Shark genomes provide insights into elasmobranch evolution and the origin of vertebrates.</title>
        <authorList>
            <person name="Hara Y"/>
            <person name="Yamaguchi K"/>
            <person name="Onimaru K"/>
            <person name="Kadota M"/>
            <person name="Koyanagi M"/>
            <person name="Keeley SD"/>
            <person name="Tatsumi K"/>
            <person name="Tanaka K"/>
            <person name="Motone F"/>
            <person name="Kageyama Y"/>
            <person name="Nozu R"/>
            <person name="Adachi N"/>
            <person name="Nishimura O"/>
            <person name="Nakagawa R"/>
            <person name="Tanegashima C"/>
            <person name="Kiyatake I"/>
            <person name="Matsumoto R"/>
            <person name="Murakumo K"/>
            <person name="Nishida K"/>
            <person name="Terakita A"/>
            <person name="Kuratani S"/>
            <person name="Sato K"/>
            <person name="Hyodo S Kuraku.S."/>
        </authorList>
    </citation>
    <scope>NUCLEOTIDE SEQUENCE [LARGE SCALE GENOMIC DNA]</scope>
</reference>